<evidence type="ECO:0000256" key="1">
    <source>
        <dbReference type="SAM" id="MobiDB-lite"/>
    </source>
</evidence>
<keyword evidence="3" id="KW-1185">Reference proteome</keyword>
<dbReference type="OrthoDB" id="3078260at2"/>
<dbReference type="AlphaFoldDB" id="A0A0U3LDC0"/>
<dbReference type="STRING" id="76731.RD2015_1610"/>
<dbReference type="RefSeq" id="WP_058934444.1">
    <property type="nucleotide sequence ID" value="NZ_CP013729.1"/>
</dbReference>
<gene>
    <name evidence="2" type="ORF">RD2015_1610</name>
</gene>
<accession>A0A0U3LDC0</accession>
<dbReference type="KEGG" id="rdp:RD2015_1610"/>
<dbReference type="Pfam" id="PF16108">
    <property type="entry name" value="DUF4826"/>
    <property type="match status" value="1"/>
</dbReference>
<dbReference type="InterPro" id="IPR032251">
    <property type="entry name" value="DUF4826"/>
</dbReference>
<dbReference type="EMBL" id="CP013729">
    <property type="protein sequence ID" value="ALV06095.1"/>
    <property type="molecule type" value="Genomic_DNA"/>
</dbReference>
<feature type="compositionally biased region" description="Basic and acidic residues" evidence="1">
    <location>
        <begin position="12"/>
        <end position="21"/>
    </location>
</feature>
<reference evidence="2 3" key="1">
    <citation type="submission" date="2015-12" db="EMBL/GenBank/DDBJ databases">
        <title>Complete genome of Roseateles depolymerans KCTC 42856.</title>
        <authorList>
            <person name="Kim K.M."/>
        </authorList>
    </citation>
    <scope>NUCLEOTIDE SEQUENCE [LARGE SCALE GENOMIC DNA]</scope>
    <source>
        <strain evidence="2 3">KCTC 42856</strain>
    </source>
</reference>
<protein>
    <submittedName>
        <fullName evidence="2">Uncharacterized protein</fullName>
    </submittedName>
</protein>
<evidence type="ECO:0000313" key="3">
    <source>
        <dbReference type="Proteomes" id="UP000060699"/>
    </source>
</evidence>
<name>A0A0U3LDC0_9BURK</name>
<feature type="region of interest" description="Disordered" evidence="1">
    <location>
        <begin position="1"/>
        <end position="30"/>
    </location>
</feature>
<proteinExistence type="predicted"/>
<dbReference type="Proteomes" id="UP000060699">
    <property type="component" value="Chromosome"/>
</dbReference>
<sequence length="164" mass="18417">MTEPNDPSIENPSDHSDHPDAMDDLDDPEVEARWLHERREEILAYLHGEGLQDARVGEEPAWWVAPYVAIWGVVSSQDPDTVTRWAICGDVPGDHVSVDRAADPREAMRAFATLWAEAATYMARGERHPTFMIGDGSQHAELAPMLASRAELLQEWADDSELWD</sequence>
<evidence type="ECO:0000313" key="2">
    <source>
        <dbReference type="EMBL" id="ALV06095.1"/>
    </source>
</evidence>
<organism evidence="2 3">
    <name type="scientific">Roseateles depolymerans</name>
    <dbReference type="NCBI Taxonomy" id="76731"/>
    <lineage>
        <taxon>Bacteria</taxon>
        <taxon>Pseudomonadati</taxon>
        <taxon>Pseudomonadota</taxon>
        <taxon>Betaproteobacteria</taxon>
        <taxon>Burkholderiales</taxon>
        <taxon>Sphaerotilaceae</taxon>
        <taxon>Roseateles</taxon>
    </lineage>
</organism>